<dbReference type="STRING" id="196109.A0A136J8Z4"/>
<dbReference type="InterPro" id="IPR016169">
    <property type="entry name" value="FAD-bd_PCMH_sub2"/>
</dbReference>
<feature type="domain" description="FAD-binding PCMH-type" evidence="6">
    <location>
        <begin position="66"/>
        <end position="237"/>
    </location>
</feature>
<dbReference type="PANTHER" id="PTHR42973:SF53">
    <property type="entry name" value="FAD-BINDING PCMH-TYPE DOMAIN-CONTAINING PROTEIN-RELATED"/>
    <property type="match status" value="1"/>
</dbReference>
<keyword evidence="8" id="KW-1185">Reference proteome</keyword>
<dbReference type="GO" id="GO:0016491">
    <property type="term" value="F:oxidoreductase activity"/>
    <property type="evidence" value="ECO:0007669"/>
    <property type="project" value="UniProtKB-KW"/>
</dbReference>
<dbReference type="OrthoDB" id="2151789at2759"/>
<accession>A0A136J8Z4</accession>
<sequence>MKHHFGCLLAAIAAQAAGAAGAVLVQRQSDTCCNALSKHPNLTRKVAYPDTTLYGNRLDSYWSSSAALAPWCMVLPTATEEVSAVISVLNQNKCPFGIRSGGHSQFAGASSVKDGVTIDLGFFNGTTYDADRKIASIHPGANWQSAYDTLAPFGVSVPGGRAGIVGVAGFTLGGGYSYYFNSRGFAADNVVNFEVVLGDGRVVNANAGENADLWHALKGSSGNLGLVTRFDIRTIDSTMVWGGLTAYELSSADAVWEAFADFADNVDLEPASQSIVYTMYVNGQFLVQSLLTNHLALDAAPAFSKFFTIPTLTSTAKIRTISDLARELSGGQPIGIHANWFVTQFKTDINIMKFIVDQHALMIAELNALISPKSQLQTLCQFQPVSPSAVGHAEAQGGNVMNLESVVPDGVATTMFLFTAQVATPQDEAVVIAHATEFIAKIEAFAKEADKYLDWKFLNYAYKTQDPIASYGAGAVRDIKAAAAKYDPQGVFQKLRMSGFKIPA</sequence>
<keyword evidence="4" id="KW-0560">Oxidoreductase</keyword>
<keyword evidence="2" id="KW-0285">Flavoprotein</keyword>
<dbReference type="InterPro" id="IPR016166">
    <property type="entry name" value="FAD-bd_PCMH"/>
</dbReference>
<dbReference type="AlphaFoldDB" id="A0A136J8Z4"/>
<dbReference type="PROSITE" id="PS51387">
    <property type="entry name" value="FAD_PCMH"/>
    <property type="match status" value="1"/>
</dbReference>
<feature type="chain" id="PRO_5007293551" evidence="5">
    <location>
        <begin position="22"/>
        <end position="504"/>
    </location>
</feature>
<comment type="similarity">
    <text evidence="1">Belongs to the oxygen-dependent FAD-linked oxidoreductase family.</text>
</comment>
<proteinExistence type="inferred from homology"/>
<dbReference type="SUPFAM" id="SSF56176">
    <property type="entry name" value="FAD-binding/transporter-associated domain-like"/>
    <property type="match status" value="1"/>
</dbReference>
<protein>
    <submittedName>
        <fullName evidence="7">FAD binding domain-containing protein</fullName>
    </submittedName>
</protein>
<dbReference type="InterPro" id="IPR006094">
    <property type="entry name" value="Oxid_FAD_bind_N"/>
</dbReference>
<dbReference type="Gene3D" id="3.30.465.10">
    <property type="match status" value="1"/>
</dbReference>
<evidence type="ECO:0000313" key="8">
    <source>
        <dbReference type="Proteomes" id="UP000070501"/>
    </source>
</evidence>
<dbReference type="PANTHER" id="PTHR42973">
    <property type="entry name" value="BINDING OXIDOREDUCTASE, PUTATIVE (AFU_ORTHOLOGUE AFUA_1G17690)-RELATED"/>
    <property type="match status" value="1"/>
</dbReference>
<dbReference type="Pfam" id="PF01565">
    <property type="entry name" value="FAD_binding_4"/>
    <property type="match status" value="1"/>
</dbReference>
<reference evidence="8" key="1">
    <citation type="submission" date="2016-02" db="EMBL/GenBank/DDBJ databases">
        <title>Draft genome sequence of Microdochium bolleyi, a fungal endophyte of beachgrass.</title>
        <authorList>
            <consortium name="DOE Joint Genome Institute"/>
            <person name="David A.S."/>
            <person name="May G."/>
            <person name="Haridas S."/>
            <person name="Lim J."/>
            <person name="Wang M."/>
            <person name="Labutti K."/>
            <person name="Lipzen A."/>
            <person name="Barry K."/>
            <person name="Grigoriev I.V."/>
        </authorList>
    </citation>
    <scope>NUCLEOTIDE SEQUENCE [LARGE SCALE GENOMIC DNA]</scope>
    <source>
        <strain evidence="8">J235TASD1</strain>
    </source>
</reference>
<evidence type="ECO:0000313" key="7">
    <source>
        <dbReference type="EMBL" id="KXJ93643.1"/>
    </source>
</evidence>
<gene>
    <name evidence="7" type="ORF">Micbo1qcDRAFT_193050</name>
</gene>
<evidence type="ECO:0000259" key="6">
    <source>
        <dbReference type="PROSITE" id="PS51387"/>
    </source>
</evidence>
<evidence type="ECO:0000256" key="2">
    <source>
        <dbReference type="ARBA" id="ARBA00022630"/>
    </source>
</evidence>
<name>A0A136J8Z4_9PEZI</name>
<dbReference type="Proteomes" id="UP000070501">
    <property type="component" value="Unassembled WGS sequence"/>
</dbReference>
<dbReference type="GO" id="GO:0071949">
    <property type="term" value="F:FAD binding"/>
    <property type="evidence" value="ECO:0007669"/>
    <property type="project" value="InterPro"/>
</dbReference>
<dbReference type="InParanoid" id="A0A136J8Z4"/>
<keyword evidence="5" id="KW-0732">Signal</keyword>
<dbReference type="InterPro" id="IPR050416">
    <property type="entry name" value="FAD-linked_Oxidoreductase"/>
</dbReference>
<evidence type="ECO:0000256" key="5">
    <source>
        <dbReference type="SAM" id="SignalP"/>
    </source>
</evidence>
<organism evidence="7 8">
    <name type="scientific">Microdochium bolleyi</name>
    <dbReference type="NCBI Taxonomy" id="196109"/>
    <lineage>
        <taxon>Eukaryota</taxon>
        <taxon>Fungi</taxon>
        <taxon>Dikarya</taxon>
        <taxon>Ascomycota</taxon>
        <taxon>Pezizomycotina</taxon>
        <taxon>Sordariomycetes</taxon>
        <taxon>Xylariomycetidae</taxon>
        <taxon>Xylariales</taxon>
        <taxon>Microdochiaceae</taxon>
        <taxon>Microdochium</taxon>
    </lineage>
</organism>
<evidence type="ECO:0000256" key="1">
    <source>
        <dbReference type="ARBA" id="ARBA00005466"/>
    </source>
</evidence>
<evidence type="ECO:0000256" key="4">
    <source>
        <dbReference type="ARBA" id="ARBA00023002"/>
    </source>
</evidence>
<dbReference type="EMBL" id="KQ964247">
    <property type="protein sequence ID" value="KXJ93643.1"/>
    <property type="molecule type" value="Genomic_DNA"/>
</dbReference>
<evidence type="ECO:0000256" key="3">
    <source>
        <dbReference type="ARBA" id="ARBA00022827"/>
    </source>
</evidence>
<dbReference type="InterPro" id="IPR036318">
    <property type="entry name" value="FAD-bd_PCMH-like_sf"/>
</dbReference>
<feature type="signal peptide" evidence="5">
    <location>
        <begin position="1"/>
        <end position="21"/>
    </location>
</feature>
<keyword evidence="3" id="KW-0274">FAD</keyword>